<evidence type="ECO:0000313" key="3">
    <source>
        <dbReference type="Proteomes" id="UP001357973"/>
    </source>
</evidence>
<name>A0ABM8ITY3_BIFAD</name>
<feature type="region of interest" description="Disordered" evidence="1">
    <location>
        <begin position="149"/>
        <end position="220"/>
    </location>
</feature>
<organism evidence="2 3">
    <name type="scientific">Bifidobacterium adolescentis</name>
    <dbReference type="NCBI Taxonomy" id="1680"/>
    <lineage>
        <taxon>Bacteria</taxon>
        <taxon>Bacillati</taxon>
        <taxon>Actinomycetota</taxon>
        <taxon>Actinomycetes</taxon>
        <taxon>Bifidobacteriales</taxon>
        <taxon>Bifidobacteriaceae</taxon>
        <taxon>Bifidobacterium</taxon>
    </lineage>
</organism>
<accession>A0ABM8ITY3</accession>
<dbReference type="EMBL" id="AP028457">
    <property type="protein sequence ID" value="BEK83424.1"/>
    <property type="molecule type" value="Genomic_DNA"/>
</dbReference>
<protein>
    <recommendedName>
        <fullName evidence="4">Restriction alleviation protein, Lar family</fullName>
    </recommendedName>
</protein>
<proteinExistence type="predicted"/>
<evidence type="ECO:0008006" key="4">
    <source>
        <dbReference type="Google" id="ProtNLM"/>
    </source>
</evidence>
<evidence type="ECO:0000256" key="1">
    <source>
        <dbReference type="SAM" id="MobiDB-lite"/>
    </source>
</evidence>
<evidence type="ECO:0000313" key="2">
    <source>
        <dbReference type="EMBL" id="BEK83424.1"/>
    </source>
</evidence>
<gene>
    <name evidence="2" type="ORF">B19861_13660</name>
</gene>
<feature type="compositionally biased region" description="Basic and acidic residues" evidence="1">
    <location>
        <begin position="192"/>
        <end position="203"/>
    </location>
</feature>
<reference evidence="2 3" key="1">
    <citation type="submission" date="2023-06" db="EMBL/GenBank/DDBJ databases">
        <title>Complete Genome Sequences of Bifidobacterium faecale strain JCM19861T was isolated from human faeces by Jung-Hye Choi et al. (2014).</title>
        <authorList>
            <person name="Okuhama S."/>
            <person name="Takahashi H."/>
            <person name="Imaizumi K."/>
            <person name="Nakayama S."/>
            <person name="Ogata Y."/>
            <person name="Suda W."/>
        </authorList>
    </citation>
    <scope>NUCLEOTIDE SEQUENCE [LARGE SCALE GENOMIC DNA]</scope>
    <source>
        <strain evidence="2 3">JCM 19861</strain>
    </source>
</reference>
<dbReference type="Proteomes" id="UP001357973">
    <property type="component" value="Chromosome"/>
</dbReference>
<dbReference type="RefSeq" id="WP_147331279.1">
    <property type="nucleotide sequence ID" value="NZ_AP028457.1"/>
</dbReference>
<keyword evidence="3" id="KW-1185">Reference proteome</keyword>
<sequence>MNINIPVEDSKRPLDCPLCGGIPEIRVSKTAYSGNNRMDYFAVSCSNGHGPAEEGVSQEFMLKRWDAWAARITSILSSPIHPCPTCGRMPHVKANDLGLKLDCECRASSNPVSDPVAAIELWERNIEKRKRLKADVEFLNGIIARSSASDATVPVAPRSRQCDSEARTVPAGQSAAAKGESESPYTHWPATDSHRGHVPHDIGDASSTSGAKESRGNGHA</sequence>